<feature type="non-terminal residue" evidence="3">
    <location>
        <position position="1"/>
    </location>
</feature>
<keyword evidence="4" id="KW-1185">Reference proteome</keyword>
<dbReference type="HOGENOM" id="CLU_132858_0_1_1"/>
<dbReference type="PANTHER" id="PTHR28498">
    <property type="entry name" value="ZINC FINGER SWIM DOMAIN-CONTAINING PROTEIN 7"/>
    <property type="match status" value="1"/>
</dbReference>
<dbReference type="eggNOG" id="ENOG502SECZ">
    <property type="taxonomic scope" value="Eukaryota"/>
</dbReference>
<dbReference type="GO" id="GO:0000724">
    <property type="term" value="P:double-strand break repair via homologous recombination"/>
    <property type="evidence" value="ECO:0007669"/>
    <property type="project" value="TreeGrafter"/>
</dbReference>
<dbReference type="GO" id="GO:0008270">
    <property type="term" value="F:zinc ion binding"/>
    <property type="evidence" value="ECO:0007669"/>
    <property type="project" value="UniProtKB-KW"/>
</dbReference>
<dbReference type="OrthoDB" id="337581at2759"/>
<dbReference type="Pfam" id="PF04434">
    <property type="entry name" value="SWIM"/>
    <property type="match status" value="1"/>
</dbReference>
<evidence type="ECO:0000256" key="1">
    <source>
        <dbReference type="PROSITE-ProRule" id="PRU00325"/>
    </source>
</evidence>
<dbReference type="InParanoid" id="S8FTJ8"/>
<keyword evidence="1" id="KW-0479">Metal-binding</keyword>
<keyword evidence="1" id="KW-0863">Zinc-finger</keyword>
<name>S8FTJ8_FOMSC</name>
<sequence>EEGLEKLRFVFSDTLLLAALDLIDRENVIKYKTPWGGIQYEVYGSTANYTVFPGLPGSSPDTPPAFYCTCPAFAYSVLLSQNQIMCKHLLATMVAEKLSKCVERNIQAHDLAALTARQHTM</sequence>
<dbReference type="Proteomes" id="UP000015241">
    <property type="component" value="Unassembled WGS sequence"/>
</dbReference>
<protein>
    <recommendedName>
        <fullName evidence="2">SWIM-type domain-containing protein</fullName>
    </recommendedName>
</protein>
<feature type="domain" description="SWIM-type" evidence="2">
    <location>
        <begin position="49"/>
        <end position="97"/>
    </location>
</feature>
<dbReference type="PROSITE" id="PS50966">
    <property type="entry name" value="ZF_SWIM"/>
    <property type="match status" value="1"/>
</dbReference>
<dbReference type="AlphaFoldDB" id="S8FTJ8"/>
<evidence type="ECO:0000313" key="4">
    <source>
        <dbReference type="Proteomes" id="UP000015241"/>
    </source>
</evidence>
<accession>S8FTJ8</accession>
<dbReference type="EMBL" id="KE504126">
    <property type="protein sequence ID" value="EPT04531.1"/>
    <property type="molecule type" value="Genomic_DNA"/>
</dbReference>
<dbReference type="InterPro" id="IPR007527">
    <property type="entry name" value="Znf_SWIM"/>
</dbReference>
<keyword evidence="1" id="KW-0862">Zinc</keyword>
<dbReference type="PANTHER" id="PTHR28498:SF1">
    <property type="entry name" value="ZINC FINGER SWIM DOMAIN-CONTAINING PROTEIN 7"/>
    <property type="match status" value="1"/>
</dbReference>
<proteinExistence type="predicted"/>
<dbReference type="GO" id="GO:0097196">
    <property type="term" value="C:Shu complex"/>
    <property type="evidence" value="ECO:0007669"/>
    <property type="project" value="TreeGrafter"/>
</dbReference>
<evidence type="ECO:0000259" key="2">
    <source>
        <dbReference type="PROSITE" id="PS50966"/>
    </source>
</evidence>
<evidence type="ECO:0000313" key="3">
    <source>
        <dbReference type="EMBL" id="EPT04531.1"/>
    </source>
</evidence>
<organism evidence="3 4">
    <name type="scientific">Fomitopsis schrenkii</name>
    <name type="common">Brown rot fungus</name>
    <dbReference type="NCBI Taxonomy" id="2126942"/>
    <lineage>
        <taxon>Eukaryota</taxon>
        <taxon>Fungi</taxon>
        <taxon>Dikarya</taxon>
        <taxon>Basidiomycota</taxon>
        <taxon>Agaricomycotina</taxon>
        <taxon>Agaricomycetes</taxon>
        <taxon>Polyporales</taxon>
        <taxon>Fomitopsis</taxon>
    </lineage>
</organism>
<reference evidence="3 4" key="1">
    <citation type="journal article" date="2012" name="Science">
        <title>The Paleozoic origin of enzymatic lignin decomposition reconstructed from 31 fungal genomes.</title>
        <authorList>
            <person name="Floudas D."/>
            <person name="Binder M."/>
            <person name="Riley R."/>
            <person name="Barry K."/>
            <person name="Blanchette R.A."/>
            <person name="Henrissat B."/>
            <person name="Martinez A.T."/>
            <person name="Otillar R."/>
            <person name="Spatafora J.W."/>
            <person name="Yadav J.S."/>
            <person name="Aerts A."/>
            <person name="Benoit I."/>
            <person name="Boyd A."/>
            <person name="Carlson A."/>
            <person name="Copeland A."/>
            <person name="Coutinho P.M."/>
            <person name="de Vries R.P."/>
            <person name="Ferreira P."/>
            <person name="Findley K."/>
            <person name="Foster B."/>
            <person name="Gaskell J."/>
            <person name="Glotzer D."/>
            <person name="Gorecki P."/>
            <person name="Heitman J."/>
            <person name="Hesse C."/>
            <person name="Hori C."/>
            <person name="Igarashi K."/>
            <person name="Jurgens J.A."/>
            <person name="Kallen N."/>
            <person name="Kersten P."/>
            <person name="Kohler A."/>
            <person name="Kuees U."/>
            <person name="Kumar T.K.A."/>
            <person name="Kuo A."/>
            <person name="LaButti K."/>
            <person name="Larrondo L.F."/>
            <person name="Lindquist E."/>
            <person name="Ling A."/>
            <person name="Lombard V."/>
            <person name="Lucas S."/>
            <person name="Lundell T."/>
            <person name="Martin R."/>
            <person name="McLaughlin D.J."/>
            <person name="Morgenstern I."/>
            <person name="Morin E."/>
            <person name="Murat C."/>
            <person name="Nagy L.G."/>
            <person name="Nolan M."/>
            <person name="Ohm R.A."/>
            <person name="Patyshakuliyeva A."/>
            <person name="Rokas A."/>
            <person name="Ruiz-Duenas F.J."/>
            <person name="Sabat G."/>
            <person name="Salamov A."/>
            <person name="Samejima M."/>
            <person name="Schmutz J."/>
            <person name="Slot J.C."/>
            <person name="St John F."/>
            <person name="Stenlid J."/>
            <person name="Sun H."/>
            <person name="Sun S."/>
            <person name="Syed K."/>
            <person name="Tsang A."/>
            <person name="Wiebenga A."/>
            <person name="Young D."/>
            <person name="Pisabarro A."/>
            <person name="Eastwood D.C."/>
            <person name="Martin F."/>
            <person name="Cullen D."/>
            <person name="Grigoriev I.V."/>
            <person name="Hibbett D.S."/>
        </authorList>
    </citation>
    <scope>NUCLEOTIDE SEQUENCE</scope>
    <source>
        <strain evidence="4">FP-58527</strain>
    </source>
</reference>
<gene>
    <name evidence="3" type="ORF">FOMPIDRAFT_38954</name>
</gene>